<evidence type="ECO:0000256" key="1">
    <source>
        <dbReference type="SAM" id="MobiDB-lite"/>
    </source>
</evidence>
<dbReference type="Pfam" id="PF24418">
    <property type="entry name" value="DUF7550"/>
    <property type="match status" value="1"/>
</dbReference>
<feature type="region of interest" description="Disordered" evidence="1">
    <location>
        <begin position="1"/>
        <end position="41"/>
    </location>
</feature>
<proteinExistence type="predicted"/>
<sequence length="67" mass="7366">MSEHEERVDDPDHQEQESVEGSDHPEPRPDHRQTAPQGPYTNRMVGIGAVVALVGLLVVFGIPLLLV</sequence>
<accession>A0ABD5RHY2</accession>
<gene>
    <name evidence="3" type="ORF">ACFPYI_01250</name>
</gene>
<feature type="transmembrane region" description="Helical" evidence="2">
    <location>
        <begin position="44"/>
        <end position="66"/>
    </location>
</feature>
<dbReference type="RefSeq" id="WP_247418373.1">
    <property type="nucleotide sequence ID" value="NZ_JALLGW010000001.1"/>
</dbReference>
<evidence type="ECO:0000256" key="2">
    <source>
        <dbReference type="SAM" id="Phobius"/>
    </source>
</evidence>
<name>A0ABD5RHY2_9EURY</name>
<comment type="caution">
    <text evidence="3">The sequence shown here is derived from an EMBL/GenBank/DDBJ whole genome shotgun (WGS) entry which is preliminary data.</text>
</comment>
<keyword evidence="2" id="KW-1133">Transmembrane helix</keyword>
<keyword evidence="2" id="KW-0472">Membrane</keyword>
<evidence type="ECO:0000313" key="4">
    <source>
        <dbReference type="Proteomes" id="UP001596099"/>
    </source>
</evidence>
<protein>
    <submittedName>
        <fullName evidence="3">Uncharacterized protein</fullName>
    </submittedName>
</protein>
<organism evidence="3 4">
    <name type="scientific">Halomarina salina</name>
    <dbReference type="NCBI Taxonomy" id="1872699"/>
    <lineage>
        <taxon>Archaea</taxon>
        <taxon>Methanobacteriati</taxon>
        <taxon>Methanobacteriota</taxon>
        <taxon>Stenosarchaea group</taxon>
        <taxon>Halobacteria</taxon>
        <taxon>Halobacteriales</taxon>
        <taxon>Natronomonadaceae</taxon>
        <taxon>Halomarina</taxon>
    </lineage>
</organism>
<reference evidence="3 4" key="1">
    <citation type="journal article" date="2019" name="Int. J. Syst. Evol. Microbiol.">
        <title>The Global Catalogue of Microorganisms (GCM) 10K type strain sequencing project: providing services to taxonomists for standard genome sequencing and annotation.</title>
        <authorList>
            <consortium name="The Broad Institute Genomics Platform"/>
            <consortium name="The Broad Institute Genome Sequencing Center for Infectious Disease"/>
            <person name="Wu L."/>
            <person name="Ma J."/>
        </authorList>
    </citation>
    <scope>NUCLEOTIDE SEQUENCE [LARGE SCALE GENOMIC DNA]</scope>
    <source>
        <strain evidence="3 4">CGMCC 1.12543</strain>
    </source>
</reference>
<evidence type="ECO:0000313" key="3">
    <source>
        <dbReference type="EMBL" id="MFC5969947.1"/>
    </source>
</evidence>
<dbReference type="Proteomes" id="UP001596099">
    <property type="component" value="Unassembled WGS sequence"/>
</dbReference>
<keyword evidence="2" id="KW-0812">Transmembrane</keyword>
<keyword evidence="4" id="KW-1185">Reference proteome</keyword>
<feature type="compositionally biased region" description="Basic and acidic residues" evidence="1">
    <location>
        <begin position="1"/>
        <end position="33"/>
    </location>
</feature>
<dbReference type="AlphaFoldDB" id="A0ABD5RHY2"/>
<dbReference type="InterPro" id="IPR055972">
    <property type="entry name" value="DUF7550"/>
</dbReference>
<dbReference type="EMBL" id="JBHSQH010000001">
    <property type="protein sequence ID" value="MFC5969947.1"/>
    <property type="molecule type" value="Genomic_DNA"/>
</dbReference>